<dbReference type="STRING" id="391735.Veis_0804"/>
<evidence type="ECO:0000256" key="6">
    <source>
        <dbReference type="ARBA" id="ARBA00023139"/>
    </source>
</evidence>
<keyword evidence="4 8" id="KW-0732">Signal</keyword>
<keyword evidence="6" id="KW-0564">Palmitate</keyword>
<dbReference type="PANTHER" id="PTHR43649:SF33">
    <property type="entry name" value="POLYGALACTURONAN_RHAMNOGALACTURONAN-BINDING PROTEIN YTCQ"/>
    <property type="match status" value="1"/>
</dbReference>
<dbReference type="Pfam" id="PF01547">
    <property type="entry name" value="SBP_bac_1"/>
    <property type="match status" value="1"/>
</dbReference>
<dbReference type="Proteomes" id="UP000000374">
    <property type="component" value="Chromosome"/>
</dbReference>
<evidence type="ECO:0000256" key="3">
    <source>
        <dbReference type="ARBA" id="ARBA00022475"/>
    </source>
</evidence>
<evidence type="ECO:0000256" key="4">
    <source>
        <dbReference type="ARBA" id="ARBA00022729"/>
    </source>
</evidence>
<dbReference type="HOGENOM" id="CLU_031285_9_2_4"/>
<keyword evidence="5" id="KW-0472">Membrane</keyword>
<dbReference type="InterPro" id="IPR050490">
    <property type="entry name" value="Bact_solute-bd_prot1"/>
</dbReference>
<protein>
    <submittedName>
        <fullName evidence="9">Extracellular solute-binding protein, family 1</fullName>
    </submittedName>
</protein>
<dbReference type="PANTHER" id="PTHR43649">
    <property type="entry name" value="ARABINOSE-BINDING PROTEIN-RELATED"/>
    <property type="match status" value="1"/>
</dbReference>
<keyword evidence="10" id="KW-1185">Reference proteome</keyword>
<evidence type="ECO:0000256" key="1">
    <source>
        <dbReference type="ARBA" id="ARBA00004418"/>
    </source>
</evidence>
<dbReference type="GeneID" id="76459485"/>
<name>A1WG27_VEREI</name>
<feature type="signal peptide" evidence="8">
    <location>
        <begin position="1"/>
        <end position="27"/>
    </location>
</feature>
<dbReference type="eggNOG" id="COG1653">
    <property type="taxonomic scope" value="Bacteria"/>
</dbReference>
<dbReference type="Gene3D" id="3.40.190.10">
    <property type="entry name" value="Periplasmic binding protein-like II"/>
    <property type="match status" value="2"/>
</dbReference>
<dbReference type="EMBL" id="CP000542">
    <property type="protein sequence ID" value="ABM56584.1"/>
    <property type="molecule type" value="Genomic_DNA"/>
</dbReference>
<dbReference type="KEGG" id="vei:Veis_0804"/>
<comment type="similarity">
    <text evidence="2">Belongs to the bacterial solute-binding protein 1 family.</text>
</comment>
<dbReference type="AlphaFoldDB" id="A1WG27"/>
<accession>A1WG27</accession>
<dbReference type="InterPro" id="IPR006059">
    <property type="entry name" value="SBP"/>
</dbReference>
<feature type="chain" id="PRO_5002640398" evidence="8">
    <location>
        <begin position="28"/>
        <end position="434"/>
    </location>
</feature>
<evidence type="ECO:0000256" key="2">
    <source>
        <dbReference type="ARBA" id="ARBA00008520"/>
    </source>
</evidence>
<keyword evidence="7" id="KW-0449">Lipoprotein</keyword>
<evidence type="ECO:0000313" key="10">
    <source>
        <dbReference type="Proteomes" id="UP000000374"/>
    </source>
</evidence>
<keyword evidence="3" id="KW-1003">Cell membrane</keyword>
<dbReference type="CDD" id="cd13585">
    <property type="entry name" value="PBP2_TMBP_like"/>
    <property type="match status" value="1"/>
</dbReference>
<comment type="subcellular location">
    <subcellularLocation>
        <location evidence="1">Periplasm</location>
    </subcellularLocation>
</comment>
<proteinExistence type="inferred from homology"/>
<gene>
    <name evidence="9" type="ordered locus">Veis_0804</name>
</gene>
<dbReference type="RefSeq" id="WP_011808598.1">
    <property type="nucleotide sequence ID" value="NC_008786.1"/>
</dbReference>
<evidence type="ECO:0000256" key="7">
    <source>
        <dbReference type="ARBA" id="ARBA00023288"/>
    </source>
</evidence>
<dbReference type="SUPFAM" id="SSF53850">
    <property type="entry name" value="Periplasmic binding protein-like II"/>
    <property type="match status" value="1"/>
</dbReference>
<dbReference type="GO" id="GO:0042597">
    <property type="term" value="C:periplasmic space"/>
    <property type="evidence" value="ECO:0007669"/>
    <property type="project" value="UniProtKB-SubCell"/>
</dbReference>
<evidence type="ECO:0000256" key="8">
    <source>
        <dbReference type="SAM" id="SignalP"/>
    </source>
</evidence>
<dbReference type="OrthoDB" id="8858741at2"/>
<reference evidence="10" key="1">
    <citation type="submission" date="2006-12" db="EMBL/GenBank/DDBJ databases">
        <title>Complete sequence of chromosome 1 of Verminephrobacter eiseniae EF01-2.</title>
        <authorList>
            <person name="Copeland A."/>
            <person name="Lucas S."/>
            <person name="Lapidus A."/>
            <person name="Barry K."/>
            <person name="Detter J.C."/>
            <person name="Glavina del Rio T."/>
            <person name="Dalin E."/>
            <person name="Tice H."/>
            <person name="Pitluck S."/>
            <person name="Chertkov O."/>
            <person name="Brettin T."/>
            <person name="Bruce D."/>
            <person name="Han C."/>
            <person name="Tapia R."/>
            <person name="Gilna P."/>
            <person name="Schmutz J."/>
            <person name="Larimer F."/>
            <person name="Land M."/>
            <person name="Hauser L."/>
            <person name="Kyrpides N."/>
            <person name="Kim E."/>
            <person name="Stahl D."/>
            <person name="Richardson P."/>
        </authorList>
    </citation>
    <scope>NUCLEOTIDE SEQUENCE [LARGE SCALE GENOMIC DNA]</scope>
    <source>
        <strain evidence="10">EF01-2</strain>
    </source>
</reference>
<evidence type="ECO:0000313" key="9">
    <source>
        <dbReference type="EMBL" id="ABM56584.1"/>
    </source>
</evidence>
<evidence type="ECO:0000256" key="5">
    <source>
        <dbReference type="ARBA" id="ARBA00023136"/>
    </source>
</evidence>
<sequence>MSQALRCPSLHALAAVVAILCAGATGAQDFNWKKHQGKTLTFLANNNPVANALLKYQGEFEQQTGMTLKVDAYQEQQMRQRLVTVMNARSDEVDVFMSLPSREGLQFAKAGWYADLAELLKSASARDYDATGLSAGMIRDATYGKQLTGIPMNVEGPVLYYRKDLLRKCGLALPESLTGLEAVAAKLKRCEPGIAPFVSRGLKPALPFTHSVFLRNMGGQYMKDGRSQLCSQAGQASLALYARLLKDYGPPGVVNYNFYQISSLYKEGKAAMAFESSNELRNMMDGGARLKDTAVAVLPAGPGGSRPTVIGWIMSVSAHSKHKEAAWYFVQWATSPAIQARLALDGIAPPRAAVAQAPGYKAWMDEQPVRSEWVAAVNELARTGTSEVGYPIAANPASRELIGQAVTELLLGQKLPAQACADADRQLDALIAKE</sequence>
<organism evidence="9 10">
    <name type="scientific">Verminephrobacter eiseniae (strain EF01-2)</name>
    <dbReference type="NCBI Taxonomy" id="391735"/>
    <lineage>
        <taxon>Bacteria</taxon>
        <taxon>Pseudomonadati</taxon>
        <taxon>Pseudomonadota</taxon>
        <taxon>Betaproteobacteria</taxon>
        <taxon>Burkholderiales</taxon>
        <taxon>Comamonadaceae</taxon>
        <taxon>Verminephrobacter</taxon>
    </lineage>
</organism>